<dbReference type="Proteomes" id="UP000239388">
    <property type="component" value="Unassembled WGS sequence"/>
</dbReference>
<dbReference type="RefSeq" id="WP_105339302.1">
    <property type="nucleotide sequence ID" value="NZ_PUHZ01000026.1"/>
</dbReference>
<evidence type="ECO:0000313" key="1">
    <source>
        <dbReference type="EMBL" id="PQO26790.1"/>
    </source>
</evidence>
<sequence length="129" mass="13236">MNHASKLFCCLALVGLAVGCSGGDLKPVTGVVTMDGQPASGVKVIFVPVEGGRANSMALTDAAGRYALAYTTQHSGAKPGAYKVLVVREEPETGQEMIPSQYSSGGKTVLAAEVVDGGENVFNFDLASK</sequence>
<comment type="caution">
    <text evidence="1">The sequence shown here is derived from an EMBL/GenBank/DDBJ whole genome shotgun (WGS) entry which is preliminary data.</text>
</comment>
<name>A0A2S8F3R0_9BACT</name>
<evidence type="ECO:0000313" key="2">
    <source>
        <dbReference type="EMBL" id="PQO41478.1"/>
    </source>
</evidence>
<evidence type="ECO:0008006" key="5">
    <source>
        <dbReference type="Google" id="ProtNLM"/>
    </source>
</evidence>
<dbReference type="Proteomes" id="UP000237819">
    <property type="component" value="Unassembled WGS sequence"/>
</dbReference>
<protein>
    <recommendedName>
        <fullName evidence="5">Carboxypeptidase regulatory-like domain-containing protein</fullName>
    </recommendedName>
</protein>
<reference evidence="3 4" key="1">
    <citation type="submission" date="2018-02" db="EMBL/GenBank/DDBJ databases">
        <title>Comparative genomes isolates from brazilian mangrove.</title>
        <authorList>
            <person name="Araujo J.E."/>
            <person name="Taketani R.G."/>
            <person name="Silva M.C.P."/>
            <person name="Loureco M.V."/>
            <person name="Andreote F.D."/>
        </authorList>
    </citation>
    <scope>NUCLEOTIDE SEQUENCE [LARGE SCALE GENOMIC DNA]</scope>
    <source>
        <strain evidence="1 4">NAP PRIS-MGV</strain>
        <strain evidence="2 3">Nap-Phe MGV</strain>
    </source>
</reference>
<dbReference type="EMBL" id="PUIB01000029">
    <property type="protein sequence ID" value="PQO26790.1"/>
    <property type="molecule type" value="Genomic_DNA"/>
</dbReference>
<proteinExistence type="predicted"/>
<accession>A0A2S8F3R0</accession>
<dbReference type="AlphaFoldDB" id="A0A2S8F3R0"/>
<evidence type="ECO:0000313" key="3">
    <source>
        <dbReference type="Proteomes" id="UP000237819"/>
    </source>
</evidence>
<evidence type="ECO:0000313" key="4">
    <source>
        <dbReference type="Proteomes" id="UP000239388"/>
    </source>
</evidence>
<dbReference type="PROSITE" id="PS51257">
    <property type="entry name" value="PROKAR_LIPOPROTEIN"/>
    <property type="match status" value="1"/>
</dbReference>
<organism evidence="1 4">
    <name type="scientific">Blastopirellula marina</name>
    <dbReference type="NCBI Taxonomy" id="124"/>
    <lineage>
        <taxon>Bacteria</taxon>
        <taxon>Pseudomonadati</taxon>
        <taxon>Planctomycetota</taxon>
        <taxon>Planctomycetia</taxon>
        <taxon>Pirellulales</taxon>
        <taxon>Pirellulaceae</taxon>
        <taxon>Blastopirellula</taxon>
    </lineage>
</organism>
<gene>
    <name evidence="2" type="ORF">C5Y93_30675</name>
    <name evidence="1" type="ORF">C5Y98_28875</name>
</gene>
<dbReference type="EMBL" id="PUHZ01000026">
    <property type="protein sequence ID" value="PQO41478.1"/>
    <property type="molecule type" value="Genomic_DNA"/>
</dbReference>
<dbReference type="OrthoDB" id="286727at2"/>